<dbReference type="InterPro" id="IPR007627">
    <property type="entry name" value="RNA_pol_sigma70_r2"/>
</dbReference>
<dbReference type="InterPro" id="IPR014284">
    <property type="entry name" value="RNA_pol_sigma-70_dom"/>
</dbReference>
<evidence type="ECO:0000313" key="7">
    <source>
        <dbReference type="EMBL" id="GEP95838.1"/>
    </source>
</evidence>
<dbReference type="InterPro" id="IPR014327">
    <property type="entry name" value="RNA_pol_sigma70_bacteroid"/>
</dbReference>
<keyword evidence="7" id="KW-0240">DNA-directed RNA polymerase</keyword>
<dbReference type="InterPro" id="IPR036388">
    <property type="entry name" value="WH-like_DNA-bd_sf"/>
</dbReference>
<gene>
    <name evidence="7" type="ORF">CCY01nite_20980</name>
</gene>
<protein>
    <submittedName>
        <fullName evidence="7">DNA-directed RNA polymerase sigma-70 factor</fullName>
    </submittedName>
</protein>
<dbReference type="GO" id="GO:0016987">
    <property type="term" value="F:sigma factor activity"/>
    <property type="evidence" value="ECO:0007669"/>
    <property type="project" value="UniProtKB-KW"/>
</dbReference>
<comment type="similarity">
    <text evidence="1">Belongs to the sigma-70 factor family. ECF subfamily.</text>
</comment>
<dbReference type="InterPro" id="IPR013249">
    <property type="entry name" value="RNA_pol_sigma70_r4_t2"/>
</dbReference>
<proteinExistence type="inferred from homology"/>
<comment type="caution">
    <text evidence="7">The sequence shown here is derived from an EMBL/GenBank/DDBJ whole genome shotgun (WGS) entry which is preliminary data.</text>
</comment>
<dbReference type="Pfam" id="PF08281">
    <property type="entry name" value="Sigma70_r4_2"/>
    <property type="match status" value="1"/>
</dbReference>
<dbReference type="SUPFAM" id="SSF88946">
    <property type="entry name" value="Sigma2 domain of RNA polymerase sigma factors"/>
    <property type="match status" value="1"/>
</dbReference>
<dbReference type="PANTHER" id="PTHR43133">
    <property type="entry name" value="RNA POLYMERASE ECF-TYPE SIGMA FACTO"/>
    <property type="match status" value="1"/>
</dbReference>
<dbReference type="PANTHER" id="PTHR43133:SF46">
    <property type="entry name" value="RNA POLYMERASE SIGMA-70 FACTOR ECF SUBFAMILY"/>
    <property type="match status" value="1"/>
</dbReference>
<feature type="domain" description="RNA polymerase sigma-70 region 2" evidence="5">
    <location>
        <begin position="23"/>
        <end position="89"/>
    </location>
</feature>
<organism evidence="7 8">
    <name type="scientific">Chitinophaga cymbidii</name>
    <dbReference type="NCBI Taxonomy" id="1096750"/>
    <lineage>
        <taxon>Bacteria</taxon>
        <taxon>Pseudomonadati</taxon>
        <taxon>Bacteroidota</taxon>
        <taxon>Chitinophagia</taxon>
        <taxon>Chitinophagales</taxon>
        <taxon>Chitinophagaceae</taxon>
        <taxon>Chitinophaga</taxon>
    </lineage>
</organism>
<dbReference type="Gene3D" id="1.10.10.10">
    <property type="entry name" value="Winged helix-like DNA-binding domain superfamily/Winged helix DNA-binding domain"/>
    <property type="match status" value="1"/>
</dbReference>
<evidence type="ECO:0000256" key="3">
    <source>
        <dbReference type="ARBA" id="ARBA00023082"/>
    </source>
</evidence>
<evidence type="ECO:0000256" key="4">
    <source>
        <dbReference type="ARBA" id="ARBA00023163"/>
    </source>
</evidence>
<dbReference type="GO" id="GO:0000428">
    <property type="term" value="C:DNA-directed RNA polymerase complex"/>
    <property type="evidence" value="ECO:0007669"/>
    <property type="project" value="UniProtKB-KW"/>
</dbReference>
<evidence type="ECO:0000256" key="1">
    <source>
        <dbReference type="ARBA" id="ARBA00010641"/>
    </source>
</evidence>
<dbReference type="SUPFAM" id="SSF88659">
    <property type="entry name" value="Sigma3 and sigma4 domains of RNA polymerase sigma factors"/>
    <property type="match status" value="1"/>
</dbReference>
<dbReference type="GO" id="GO:0006352">
    <property type="term" value="P:DNA-templated transcription initiation"/>
    <property type="evidence" value="ECO:0007669"/>
    <property type="project" value="InterPro"/>
</dbReference>
<dbReference type="Gene3D" id="1.10.1740.10">
    <property type="match status" value="1"/>
</dbReference>
<dbReference type="Pfam" id="PF04542">
    <property type="entry name" value="Sigma70_r2"/>
    <property type="match status" value="1"/>
</dbReference>
<keyword evidence="3" id="KW-0731">Sigma factor</keyword>
<dbReference type="AlphaFoldDB" id="A0A512RJH5"/>
<evidence type="ECO:0000259" key="5">
    <source>
        <dbReference type="Pfam" id="PF04542"/>
    </source>
</evidence>
<evidence type="ECO:0000256" key="2">
    <source>
        <dbReference type="ARBA" id="ARBA00023015"/>
    </source>
</evidence>
<dbReference type="InterPro" id="IPR013325">
    <property type="entry name" value="RNA_pol_sigma_r2"/>
</dbReference>
<dbReference type="RefSeq" id="WP_146860488.1">
    <property type="nucleotide sequence ID" value="NZ_BKAU01000001.1"/>
</dbReference>
<evidence type="ECO:0000259" key="6">
    <source>
        <dbReference type="Pfam" id="PF08281"/>
    </source>
</evidence>
<reference evidence="7 8" key="1">
    <citation type="submission" date="2019-07" db="EMBL/GenBank/DDBJ databases">
        <title>Whole genome shotgun sequence of Chitinophaga cymbidii NBRC 109752.</title>
        <authorList>
            <person name="Hosoyama A."/>
            <person name="Uohara A."/>
            <person name="Ohji S."/>
            <person name="Ichikawa N."/>
        </authorList>
    </citation>
    <scope>NUCLEOTIDE SEQUENCE [LARGE SCALE GENOMIC DNA]</scope>
    <source>
        <strain evidence="7 8">NBRC 109752</strain>
    </source>
</reference>
<keyword evidence="4" id="KW-0804">Transcription</keyword>
<dbReference type="NCBIfam" id="TIGR02985">
    <property type="entry name" value="Sig70_bacteroi1"/>
    <property type="match status" value="1"/>
</dbReference>
<dbReference type="NCBIfam" id="TIGR02937">
    <property type="entry name" value="sigma70-ECF"/>
    <property type="match status" value="1"/>
</dbReference>
<accession>A0A512RJH5</accession>
<dbReference type="Proteomes" id="UP000321436">
    <property type="component" value="Unassembled WGS sequence"/>
</dbReference>
<feature type="domain" description="RNA polymerase sigma factor 70 region 4 type 2" evidence="6">
    <location>
        <begin position="116"/>
        <end position="166"/>
    </location>
</feature>
<sequence>MSDNVNNEQEVALGDQGAFQAVFRQHYRALCYFAVSIVQDREDAEDLVQETFSKLWNKRGDFQAAAQVQAFLYITTKNACLNLLKQKQRQSSREAAFSYLYENTFDPILVDTEVIRELYREIENLPTQCRRIFRMSYLEGRKNEDIAGALAISYNTVRSQKLRALRLIRASLLKKNLLPAFYAYLAFIKMHS</sequence>
<dbReference type="InterPro" id="IPR039425">
    <property type="entry name" value="RNA_pol_sigma-70-like"/>
</dbReference>
<dbReference type="InterPro" id="IPR013324">
    <property type="entry name" value="RNA_pol_sigma_r3/r4-like"/>
</dbReference>
<keyword evidence="2" id="KW-0805">Transcription regulation</keyword>
<dbReference type="OrthoDB" id="656273at2"/>
<name>A0A512RJH5_9BACT</name>
<dbReference type="EMBL" id="BKAU01000001">
    <property type="protein sequence ID" value="GEP95838.1"/>
    <property type="molecule type" value="Genomic_DNA"/>
</dbReference>
<evidence type="ECO:0000313" key="8">
    <source>
        <dbReference type="Proteomes" id="UP000321436"/>
    </source>
</evidence>
<keyword evidence="8" id="KW-1185">Reference proteome</keyword>
<dbReference type="GO" id="GO:0003677">
    <property type="term" value="F:DNA binding"/>
    <property type="evidence" value="ECO:0007669"/>
    <property type="project" value="InterPro"/>
</dbReference>